<keyword evidence="3" id="KW-0175">Coiled coil</keyword>
<dbReference type="KEGG" id="kaf:KAFR_0B04320"/>
<dbReference type="PANTHER" id="PTHR46093">
    <property type="entry name" value="ACYL-COA-BINDING DOMAIN-CONTAINING PROTEIN 5"/>
    <property type="match status" value="1"/>
</dbReference>
<evidence type="ECO:0000256" key="3">
    <source>
        <dbReference type="SAM" id="Coils"/>
    </source>
</evidence>
<feature type="compositionally biased region" description="Polar residues" evidence="4">
    <location>
        <begin position="501"/>
        <end position="510"/>
    </location>
</feature>
<feature type="coiled-coil region" evidence="3">
    <location>
        <begin position="790"/>
        <end position="824"/>
    </location>
</feature>
<dbReference type="GO" id="GO:0005938">
    <property type="term" value="C:cell cortex"/>
    <property type="evidence" value="ECO:0007669"/>
    <property type="project" value="EnsemblFungi"/>
</dbReference>
<dbReference type="Pfam" id="PF24681">
    <property type="entry name" value="Kelch_KLHDC2_KLHL20_DRC7"/>
    <property type="match status" value="1"/>
</dbReference>
<dbReference type="InterPro" id="IPR015915">
    <property type="entry name" value="Kelch-typ_b-propeller"/>
</dbReference>
<feature type="region of interest" description="Disordered" evidence="4">
    <location>
        <begin position="648"/>
        <end position="683"/>
    </location>
</feature>
<dbReference type="STRING" id="1071382.H2AQS8"/>
<dbReference type="AlphaFoldDB" id="H2AQS8"/>
<feature type="compositionally biased region" description="Polar residues" evidence="4">
    <location>
        <begin position="664"/>
        <end position="676"/>
    </location>
</feature>
<dbReference type="GO" id="GO:0042802">
    <property type="term" value="F:identical protein binding"/>
    <property type="evidence" value="ECO:0007669"/>
    <property type="project" value="EnsemblFungi"/>
</dbReference>
<dbReference type="GO" id="GO:0032465">
    <property type="term" value="P:regulation of cytokinesis"/>
    <property type="evidence" value="ECO:0007669"/>
    <property type="project" value="EnsemblFungi"/>
</dbReference>
<sequence>MAPFKFAKKLTKDRNKSSPKEKDSSSSHSPSKFINLHLTNSHNDNSSASRQASTSEHTLPSNGQKSPVQYMPNQIPRIYPTPVPIDQRNVSGATTQLFSAEQQRAVRENDSPMLVQQHTPTTQEPFVKRDQTVWNRIKLANSPFPRYRHVASAYATEDDKIYVIGGLHDQSVYGDTWILTSENNASRFISQTVDISDNTPPPRVGHAATLCGNAFIIFGGDTHKVNKDGLMDDDLYLFNINSHKWTIPNPVGPRPLGRYGHKISIIATANSKTRLYLFGGQFDDAYFNDLVVFDLSSFRRPDSRWEFVKPKSFVPPPLTNHTMVSYDNKLWVFGGDTLQGLTNRVFMYDPMINDWTTIETSSDNPNNIAPPMQEHAAIVYKDLMCIFGGKDEQDTYLNGVYFLNLRTLKWYKLPIFAPGIPQGRSGHSITLLKNDKLLIMGGDKFDYARVDNFDLHTSETNMGKGTILYTLDLSHLQDICPGILDVPSVTPTSNKHVDKSNVITPTTPTIGSHEPQGKHSNGFMRNVSGNGNVSTNPFENQNILTPYSNPDMQKTPKEQPVDAFDRNEKQTYFKVSHTPQNEHVTNDFNSNEPDPISEETLLKPLEKTEERTLSETGSLSPIEKAEVLPKNENRLSDPAEVKRGALFTEKQKSEGRALIHNEEASPTQTSESIQTEPQERSSEMVDKKLFETLRLELQDLRRIATEKADEASVQIKSLEMENEKLLAQSKEAVDTTEVQNRCKILETDNNALKDQILELEMLVNDKFLNVNVLNDIIKQQSKEIQILRLDENEKERLSELERNVTELNDENQRLKKELQDHRLDSTSNINNYSTRLDDLLARWRNNPKNNNFSEKEINQPPTNNQLHEEQHLPNSSPRHKTVVDDLSSQLDQLLIKSESLSESKERLDSEYHDFRKKHSILNDNLLKKQNELEEISGNYRDSLMSFNSANKALESTQQELVKYKEMNEKLLKELQELKLEQEGKKD</sequence>
<dbReference type="GO" id="GO:0005934">
    <property type="term" value="C:cellular bud tip"/>
    <property type="evidence" value="ECO:0007669"/>
    <property type="project" value="EnsemblFungi"/>
</dbReference>
<protein>
    <submittedName>
        <fullName evidence="5">Uncharacterized protein</fullName>
    </submittedName>
</protein>
<feature type="coiled-coil region" evidence="3">
    <location>
        <begin position="946"/>
        <end position="980"/>
    </location>
</feature>
<dbReference type="GO" id="GO:0001100">
    <property type="term" value="P:negative regulation of exit from mitosis"/>
    <property type="evidence" value="ECO:0007669"/>
    <property type="project" value="EnsemblFungi"/>
</dbReference>
<feature type="compositionally biased region" description="Polar residues" evidence="4">
    <location>
        <begin position="37"/>
        <end position="67"/>
    </location>
</feature>
<evidence type="ECO:0000313" key="5">
    <source>
        <dbReference type="EMBL" id="CCF56728.1"/>
    </source>
</evidence>
<evidence type="ECO:0000313" key="6">
    <source>
        <dbReference type="Proteomes" id="UP000005220"/>
    </source>
</evidence>
<dbReference type="EMBL" id="HE650822">
    <property type="protein sequence ID" value="CCF56728.1"/>
    <property type="molecule type" value="Genomic_DNA"/>
</dbReference>
<dbReference type="FunCoup" id="H2AQS8">
    <property type="interactions" value="590"/>
</dbReference>
<keyword evidence="1" id="KW-0880">Kelch repeat</keyword>
<dbReference type="Gene3D" id="2.120.10.80">
    <property type="entry name" value="Kelch-type beta propeller"/>
    <property type="match status" value="2"/>
</dbReference>
<feature type="compositionally biased region" description="Basic and acidic residues" evidence="4">
    <location>
        <begin position="10"/>
        <end position="25"/>
    </location>
</feature>
<dbReference type="GO" id="GO:0090337">
    <property type="term" value="P:regulation of formin-nucleated actin cable assembly"/>
    <property type="evidence" value="ECO:0007669"/>
    <property type="project" value="EnsemblFungi"/>
</dbReference>
<feature type="region of interest" description="Disordered" evidence="4">
    <location>
        <begin position="495"/>
        <end position="534"/>
    </location>
</feature>
<evidence type="ECO:0000256" key="4">
    <source>
        <dbReference type="SAM" id="MobiDB-lite"/>
    </source>
</evidence>
<feature type="region of interest" description="Disordered" evidence="4">
    <location>
        <begin position="847"/>
        <end position="881"/>
    </location>
</feature>
<dbReference type="GeneID" id="13883267"/>
<dbReference type="Proteomes" id="UP000005220">
    <property type="component" value="Chromosome 2"/>
</dbReference>
<dbReference type="GO" id="GO:0060627">
    <property type="term" value="P:regulation of vesicle-mediated transport"/>
    <property type="evidence" value="ECO:0007669"/>
    <property type="project" value="EnsemblFungi"/>
</dbReference>
<reference evidence="5 6" key="1">
    <citation type="journal article" date="2011" name="Proc. Natl. Acad. Sci. U.S.A.">
        <title>Evolutionary erosion of yeast sex chromosomes by mating-type switching accidents.</title>
        <authorList>
            <person name="Gordon J.L."/>
            <person name="Armisen D."/>
            <person name="Proux-Wera E."/>
            <person name="Oheigeartaigh S.S."/>
            <person name="Byrne K.P."/>
            <person name="Wolfe K.H."/>
        </authorList>
    </citation>
    <scope>NUCLEOTIDE SEQUENCE [LARGE SCALE GENOMIC DNA]</scope>
    <source>
        <strain evidence="6">ATCC 22294 / BCRC 22015 / CBS 2517 / CECT 1963 / NBRC 1671 / NRRL Y-8276</strain>
    </source>
</reference>
<feature type="coiled-coil region" evidence="3">
    <location>
        <begin position="701"/>
        <end position="762"/>
    </location>
</feature>
<evidence type="ECO:0000256" key="2">
    <source>
        <dbReference type="ARBA" id="ARBA00022737"/>
    </source>
</evidence>
<dbReference type="InParanoid" id="H2AQS8"/>
<dbReference type="OrthoDB" id="45365at2759"/>
<evidence type="ECO:0000256" key="1">
    <source>
        <dbReference type="ARBA" id="ARBA00022441"/>
    </source>
</evidence>
<dbReference type="SUPFAM" id="SSF117281">
    <property type="entry name" value="Kelch motif"/>
    <property type="match status" value="1"/>
</dbReference>
<feature type="region of interest" description="Disordered" evidence="4">
    <location>
        <begin position="1"/>
        <end position="68"/>
    </location>
</feature>
<dbReference type="RefSeq" id="XP_003955863.1">
    <property type="nucleotide sequence ID" value="XM_003955814.1"/>
</dbReference>
<dbReference type="GO" id="GO:1990615">
    <property type="term" value="C:Kelch-containing formin regulatory complex"/>
    <property type="evidence" value="ECO:0007669"/>
    <property type="project" value="EnsemblFungi"/>
</dbReference>
<dbReference type="PANTHER" id="PTHR46093:SF18">
    <property type="entry name" value="FIBRONECTIN TYPE-III DOMAIN-CONTAINING PROTEIN"/>
    <property type="match status" value="1"/>
</dbReference>
<feature type="coiled-coil region" evidence="3">
    <location>
        <begin position="883"/>
        <end position="910"/>
    </location>
</feature>
<gene>
    <name evidence="5" type="primary">KAFR0B04320</name>
    <name evidence="5" type="ORF">KAFR_0B04320</name>
</gene>
<dbReference type="GO" id="GO:0043332">
    <property type="term" value="C:mating projection tip"/>
    <property type="evidence" value="ECO:0007669"/>
    <property type="project" value="EnsemblFungi"/>
</dbReference>
<dbReference type="eggNOG" id="KOG0379">
    <property type="taxonomic scope" value="Eukaryota"/>
</dbReference>
<organism evidence="5 6">
    <name type="scientific">Kazachstania africana (strain ATCC 22294 / BCRC 22015 / CBS 2517 / CECT 1963 / NBRC 1671 / NRRL Y-8276)</name>
    <name type="common">Yeast</name>
    <name type="synonym">Kluyveromyces africanus</name>
    <dbReference type="NCBI Taxonomy" id="1071382"/>
    <lineage>
        <taxon>Eukaryota</taxon>
        <taxon>Fungi</taxon>
        <taxon>Dikarya</taxon>
        <taxon>Ascomycota</taxon>
        <taxon>Saccharomycotina</taxon>
        <taxon>Saccharomycetes</taxon>
        <taxon>Saccharomycetales</taxon>
        <taxon>Saccharomycetaceae</taxon>
        <taxon>Kazachstania</taxon>
    </lineage>
</organism>
<proteinExistence type="predicted"/>
<dbReference type="GO" id="GO:0008360">
    <property type="term" value="P:regulation of cell shape"/>
    <property type="evidence" value="ECO:0007669"/>
    <property type="project" value="EnsemblFungi"/>
</dbReference>
<dbReference type="GO" id="GO:0005935">
    <property type="term" value="C:cellular bud neck"/>
    <property type="evidence" value="ECO:0007669"/>
    <property type="project" value="EnsemblFungi"/>
</dbReference>
<dbReference type="GO" id="GO:0000755">
    <property type="term" value="P:cytogamy"/>
    <property type="evidence" value="ECO:0007669"/>
    <property type="project" value="EnsemblFungi"/>
</dbReference>
<dbReference type="GO" id="GO:0090029">
    <property type="term" value="P:negative regulation of pheromone-dependent signal transduction involved in conjugation with cellular fusion"/>
    <property type="evidence" value="ECO:0007669"/>
    <property type="project" value="EnsemblFungi"/>
</dbReference>
<accession>H2AQS8</accession>
<name>H2AQS8_KAZAF</name>
<keyword evidence="2" id="KW-0677">Repeat</keyword>
<keyword evidence="6" id="KW-1185">Reference proteome</keyword>
<dbReference type="HOGENOM" id="CLU_005472_0_0_1"/>
<feature type="compositionally biased region" description="Basic and acidic residues" evidence="4">
    <location>
        <begin position="648"/>
        <end position="663"/>
    </location>
</feature>